<proteinExistence type="predicted"/>
<gene>
    <name evidence="1" type="ORF">MiSe_41630</name>
</gene>
<organism evidence="1 2">
    <name type="scientific">Microseira wollei NIES-4236</name>
    <dbReference type="NCBI Taxonomy" id="2530354"/>
    <lineage>
        <taxon>Bacteria</taxon>
        <taxon>Bacillati</taxon>
        <taxon>Cyanobacteriota</taxon>
        <taxon>Cyanophyceae</taxon>
        <taxon>Oscillatoriophycideae</taxon>
        <taxon>Aerosakkonematales</taxon>
        <taxon>Aerosakkonemataceae</taxon>
        <taxon>Microseira</taxon>
    </lineage>
</organism>
<dbReference type="AlphaFoldDB" id="A0AAV3XAX3"/>
<dbReference type="RefSeq" id="WP_226584715.1">
    <property type="nucleotide sequence ID" value="NZ_BLAY01000065.1"/>
</dbReference>
<protein>
    <submittedName>
        <fullName evidence="1">Uncharacterized protein</fullName>
    </submittedName>
</protein>
<dbReference type="EMBL" id="BLAY01000065">
    <property type="protein sequence ID" value="GET39394.1"/>
    <property type="molecule type" value="Genomic_DNA"/>
</dbReference>
<sequence>MVQTPVTEPEQKIAEIAQQIQVFLCLLDYDQAKHDAPAGCGHQANARLTEPSHLDLNIAQLNNFQEIFISKSRIESLR</sequence>
<name>A0AAV3XAX3_9CYAN</name>
<keyword evidence="2" id="KW-1185">Reference proteome</keyword>
<evidence type="ECO:0000313" key="2">
    <source>
        <dbReference type="Proteomes" id="UP001050975"/>
    </source>
</evidence>
<accession>A0AAV3XAX3</accession>
<dbReference type="Proteomes" id="UP001050975">
    <property type="component" value="Unassembled WGS sequence"/>
</dbReference>
<comment type="caution">
    <text evidence="1">The sequence shown here is derived from an EMBL/GenBank/DDBJ whole genome shotgun (WGS) entry which is preliminary data.</text>
</comment>
<evidence type="ECO:0000313" key="1">
    <source>
        <dbReference type="EMBL" id="GET39394.1"/>
    </source>
</evidence>
<reference evidence="1" key="1">
    <citation type="submission" date="2019-10" db="EMBL/GenBank/DDBJ databases">
        <title>Draft genome sequece of Microseira wollei NIES-4236.</title>
        <authorList>
            <person name="Yamaguchi H."/>
            <person name="Suzuki S."/>
            <person name="Kawachi M."/>
        </authorList>
    </citation>
    <scope>NUCLEOTIDE SEQUENCE</scope>
    <source>
        <strain evidence="1">NIES-4236</strain>
    </source>
</reference>